<dbReference type="AlphaFoldDB" id="A0A023WYF9"/>
<reference evidence="1 2" key="1">
    <citation type="submission" date="2014-03" db="EMBL/GenBank/DDBJ databases">
        <title>Complete genome sequence of Pseudomonas stutzeri 19SMN4.</title>
        <authorList>
            <person name="Brunet-Galmes I."/>
            <person name="Nogales B."/>
            <person name="Busquets A."/>
            <person name="Pena A."/>
            <person name="Gomila M."/>
            <person name="Garcia-Valdes E."/>
            <person name="Lalucat J."/>
            <person name="Bennasar A."/>
            <person name="Bosch R."/>
        </authorList>
    </citation>
    <scope>NUCLEOTIDE SEQUENCE [LARGE SCALE GENOMIC DNA]</scope>
    <source>
        <strain evidence="1 2">19SMN4</strain>
    </source>
</reference>
<name>A0A023WYF9_STUST</name>
<evidence type="ECO:0000313" key="1">
    <source>
        <dbReference type="EMBL" id="AHY44849.1"/>
    </source>
</evidence>
<dbReference type="Proteomes" id="UP000025238">
    <property type="component" value="Chromosome"/>
</dbReference>
<protein>
    <submittedName>
        <fullName evidence="1">Uncharacterized protein</fullName>
    </submittedName>
</protein>
<dbReference type="EMBL" id="CP007509">
    <property type="protein sequence ID" value="AHY44849.1"/>
    <property type="molecule type" value="Genomic_DNA"/>
</dbReference>
<dbReference type="PATRIC" id="fig|316.97.peg.4236"/>
<accession>A0A023WYF9</accession>
<dbReference type="OrthoDB" id="6878839at2"/>
<proteinExistence type="predicted"/>
<evidence type="ECO:0000313" key="2">
    <source>
        <dbReference type="Proteomes" id="UP000025238"/>
    </source>
</evidence>
<sequence>MSCSSEAGTASKRMLRVMVPTALALWAFVAMGTTTNYSANLDGRYSSTGQVLLSNGQLAPVSQSVVFADGRFYSMTRNSEAIAEASGRVETDFLGRARLVVEEGEISGLAAGSELDEELIFNLLYGKHKGARITLEQVGACLYGVETQQVYCADHLVAQR</sequence>
<dbReference type="KEGG" id="pstu:UIB01_21165"/>
<organism evidence="1 2">
    <name type="scientific">Stutzerimonas stutzeri</name>
    <name type="common">Pseudomonas stutzeri</name>
    <dbReference type="NCBI Taxonomy" id="316"/>
    <lineage>
        <taxon>Bacteria</taxon>
        <taxon>Pseudomonadati</taxon>
        <taxon>Pseudomonadota</taxon>
        <taxon>Gammaproteobacteria</taxon>
        <taxon>Pseudomonadales</taxon>
        <taxon>Pseudomonadaceae</taxon>
        <taxon>Stutzerimonas</taxon>
    </lineage>
</organism>
<gene>
    <name evidence="1" type="ORF">UIB01_21165</name>
</gene>